<proteinExistence type="predicted"/>
<evidence type="ECO:0000313" key="1">
    <source>
        <dbReference type="EMBL" id="OZY59986.1"/>
    </source>
</evidence>
<dbReference type="AlphaFoldDB" id="A0A266NBW9"/>
<dbReference type="RefSeq" id="WP_094992929.1">
    <property type="nucleotide sequence ID" value="NZ_NQKI01000009.1"/>
</dbReference>
<name>A0A266NBW9_9PSED</name>
<accession>A0A266NBW9</accession>
<protein>
    <submittedName>
        <fullName evidence="1">Uncharacterized protein</fullName>
    </submittedName>
</protein>
<sequence>MTFVLKFEQAGQASVLNVAGIEDALALVTEAHSALENPTLYFEPKQTYCALQPGVSLESVAQELDSQWEWAADDTLKVHPTLKAKYQLQQ</sequence>
<comment type="caution">
    <text evidence="1">The sequence shown here is derived from an EMBL/GenBank/DDBJ whole genome shotgun (WGS) entry which is preliminary data.</text>
</comment>
<reference evidence="1 2" key="1">
    <citation type="submission" date="2017-08" db="EMBL/GenBank/DDBJ databases">
        <title>Genomic and metabolic characterisation of spoilage-associated Pseudomonas species.</title>
        <authorList>
            <person name="Stanborough T."/>
            <person name="Fegan N."/>
            <person name="Powell S.M."/>
            <person name="Singh T."/>
            <person name="Tamplin M.L."/>
            <person name="Chandry P.S."/>
        </authorList>
    </citation>
    <scope>NUCLEOTIDE SEQUENCE [LARGE SCALE GENOMIC DNA]</scope>
    <source>
        <strain evidence="1 2">L1802</strain>
    </source>
</reference>
<dbReference type="OrthoDB" id="7021598at2"/>
<gene>
    <name evidence="1" type="ORF">CJF39_07985</name>
</gene>
<dbReference type="Proteomes" id="UP000215788">
    <property type="component" value="Unassembled WGS sequence"/>
</dbReference>
<dbReference type="EMBL" id="NQKI01000009">
    <property type="protein sequence ID" value="OZY59986.1"/>
    <property type="molecule type" value="Genomic_DNA"/>
</dbReference>
<evidence type="ECO:0000313" key="2">
    <source>
        <dbReference type="Proteomes" id="UP000215788"/>
    </source>
</evidence>
<organism evidence="1 2">
    <name type="scientific">Pseudomonas lundensis</name>
    <dbReference type="NCBI Taxonomy" id="86185"/>
    <lineage>
        <taxon>Bacteria</taxon>
        <taxon>Pseudomonadati</taxon>
        <taxon>Pseudomonadota</taxon>
        <taxon>Gammaproteobacteria</taxon>
        <taxon>Pseudomonadales</taxon>
        <taxon>Pseudomonadaceae</taxon>
        <taxon>Pseudomonas</taxon>
    </lineage>
</organism>